<keyword evidence="2" id="KW-1185">Reference proteome</keyword>
<proteinExistence type="predicted"/>
<protein>
    <submittedName>
        <fullName evidence="1">Uncharacterized protein</fullName>
    </submittedName>
</protein>
<accession>A0A2A2KME6</accession>
<organism evidence="1 2">
    <name type="scientific">Diploscapter pachys</name>
    <dbReference type="NCBI Taxonomy" id="2018661"/>
    <lineage>
        <taxon>Eukaryota</taxon>
        <taxon>Metazoa</taxon>
        <taxon>Ecdysozoa</taxon>
        <taxon>Nematoda</taxon>
        <taxon>Chromadorea</taxon>
        <taxon>Rhabditida</taxon>
        <taxon>Rhabditina</taxon>
        <taxon>Rhabditomorpha</taxon>
        <taxon>Rhabditoidea</taxon>
        <taxon>Rhabditidae</taxon>
        <taxon>Diploscapter</taxon>
    </lineage>
</organism>
<evidence type="ECO:0000313" key="2">
    <source>
        <dbReference type="Proteomes" id="UP000218231"/>
    </source>
</evidence>
<sequence>MAWPLRNAWPSVGASSRPSSHRLQCAVHGLDRQQVDQRLQTCGCRLGDLLHLRPALGILQHGRQMRDQYLGMARIPLQGALEAWMVEIG</sequence>
<comment type="caution">
    <text evidence="1">The sequence shown here is derived from an EMBL/GenBank/DDBJ whole genome shotgun (WGS) entry which is preliminary data.</text>
</comment>
<evidence type="ECO:0000313" key="1">
    <source>
        <dbReference type="EMBL" id="PAV75009.1"/>
    </source>
</evidence>
<reference evidence="1 2" key="1">
    <citation type="journal article" date="2017" name="Curr. Biol.">
        <title>Genome architecture and evolution of a unichromosomal asexual nematode.</title>
        <authorList>
            <person name="Fradin H."/>
            <person name="Zegar C."/>
            <person name="Gutwein M."/>
            <person name="Lucas J."/>
            <person name="Kovtun M."/>
            <person name="Corcoran D."/>
            <person name="Baugh L.R."/>
            <person name="Kiontke K."/>
            <person name="Gunsalus K."/>
            <person name="Fitch D.H."/>
            <person name="Piano F."/>
        </authorList>
    </citation>
    <scope>NUCLEOTIDE SEQUENCE [LARGE SCALE GENOMIC DNA]</scope>
    <source>
        <strain evidence="1">PF1309</strain>
    </source>
</reference>
<name>A0A2A2KME6_9BILA</name>
<dbReference type="Proteomes" id="UP000218231">
    <property type="component" value="Unassembled WGS sequence"/>
</dbReference>
<gene>
    <name evidence="1" type="ORF">WR25_06804</name>
</gene>
<dbReference type="AlphaFoldDB" id="A0A2A2KME6"/>
<dbReference type="EMBL" id="LIAE01008233">
    <property type="protein sequence ID" value="PAV75009.1"/>
    <property type="molecule type" value="Genomic_DNA"/>
</dbReference>